<evidence type="ECO:0000313" key="4">
    <source>
        <dbReference type="Proteomes" id="UP000629911"/>
    </source>
</evidence>
<accession>A0ABQ2U1Q1</accession>
<feature type="compositionally biased region" description="Low complexity" evidence="1">
    <location>
        <begin position="491"/>
        <end position="512"/>
    </location>
</feature>
<dbReference type="Proteomes" id="UP000629911">
    <property type="component" value="Unassembled WGS sequence"/>
</dbReference>
<evidence type="ECO:0000313" key="3">
    <source>
        <dbReference type="EMBL" id="GGT57372.1"/>
    </source>
</evidence>
<feature type="compositionally biased region" description="Low complexity" evidence="1">
    <location>
        <begin position="437"/>
        <end position="456"/>
    </location>
</feature>
<protein>
    <recommendedName>
        <fullName evidence="5">Translation initiation factor IF-2</fullName>
    </recommendedName>
</protein>
<feature type="compositionally biased region" description="Polar residues" evidence="1">
    <location>
        <begin position="354"/>
        <end position="373"/>
    </location>
</feature>
<feature type="compositionally biased region" description="Low complexity" evidence="1">
    <location>
        <begin position="410"/>
        <end position="419"/>
    </location>
</feature>
<organism evidence="3 4">
    <name type="scientific">Streptomyces variabilis</name>
    <dbReference type="NCBI Taxonomy" id="67372"/>
    <lineage>
        <taxon>Bacteria</taxon>
        <taxon>Bacillati</taxon>
        <taxon>Actinomycetota</taxon>
        <taxon>Actinomycetes</taxon>
        <taxon>Kitasatosporales</taxon>
        <taxon>Streptomycetaceae</taxon>
        <taxon>Streptomyces</taxon>
        <taxon>Streptomyces griseoincarnatus group</taxon>
    </lineage>
</organism>
<reference evidence="4" key="1">
    <citation type="journal article" date="2019" name="Int. J. Syst. Evol. Microbiol.">
        <title>The Global Catalogue of Microorganisms (GCM) 10K type strain sequencing project: providing services to taxonomists for standard genome sequencing and annotation.</title>
        <authorList>
            <consortium name="The Broad Institute Genomics Platform"/>
            <consortium name="The Broad Institute Genome Sequencing Center for Infectious Disease"/>
            <person name="Wu L."/>
            <person name="Ma J."/>
        </authorList>
    </citation>
    <scope>NUCLEOTIDE SEQUENCE [LARGE SCALE GENOMIC DNA]</scope>
    <source>
        <strain evidence="4">JCM 4422</strain>
    </source>
</reference>
<feature type="compositionally biased region" description="Gly residues" evidence="1">
    <location>
        <begin position="137"/>
        <end position="149"/>
    </location>
</feature>
<gene>
    <name evidence="3" type="ORF">GCM10010287_34400</name>
</gene>
<feature type="compositionally biased region" description="Low complexity" evidence="1">
    <location>
        <begin position="389"/>
        <end position="398"/>
    </location>
</feature>
<name>A0ABQ2U1Q1_9ACTN</name>
<keyword evidence="2" id="KW-0812">Transmembrane</keyword>
<keyword evidence="4" id="KW-1185">Reference proteome</keyword>
<comment type="caution">
    <text evidence="3">The sequence shown here is derived from an EMBL/GenBank/DDBJ whole genome shotgun (WGS) entry which is preliminary data.</text>
</comment>
<feature type="region of interest" description="Disordered" evidence="1">
    <location>
        <begin position="341"/>
        <end position="512"/>
    </location>
</feature>
<feature type="compositionally biased region" description="Basic and acidic residues" evidence="1">
    <location>
        <begin position="197"/>
        <end position="209"/>
    </location>
</feature>
<feature type="compositionally biased region" description="Gly residues" evidence="1">
    <location>
        <begin position="427"/>
        <end position="436"/>
    </location>
</feature>
<evidence type="ECO:0000256" key="2">
    <source>
        <dbReference type="SAM" id="Phobius"/>
    </source>
</evidence>
<feature type="compositionally biased region" description="Basic and acidic residues" evidence="1">
    <location>
        <begin position="40"/>
        <end position="51"/>
    </location>
</feature>
<keyword evidence="2" id="KW-0472">Membrane</keyword>
<dbReference type="EMBL" id="BMTZ01000009">
    <property type="protein sequence ID" value="GGT57372.1"/>
    <property type="molecule type" value="Genomic_DNA"/>
</dbReference>
<evidence type="ECO:0008006" key="5">
    <source>
        <dbReference type="Google" id="ProtNLM"/>
    </source>
</evidence>
<proteinExistence type="predicted"/>
<sequence length="512" mass="50164">MEKWREDAQPGRPQSADGSRRFAEADEDARETRVLPLAERPAEPGPRDGAESFRAGSGSGSLDERWARLGVFPSGNGRDEDRTQMLPPTGGDDRTEVLPGTGGRPGPSGTPWHGGEDRTQVLPGAGVRPGPSTRPGPAGGVRPGDGPGPSVGARPSDGPGTSVGRGGFDAFRKSAAPAPHRPADDAFRKPAASAPHRPADDAYDSERTTALRVPRPAAAAAPAAPDAGATARVPAAGAAGPTDAGAAVRDPWQEDPGTAEATHDPHEVTVQLDAVQIGAGGVLRRSSGAGAAPEAAPVFVDESGRRNRLYRRIGLAVGLACAGYAVVMVATLLSGNSDAPWMPVPGQEEKPSGQVGTTPRPSATDPVPSSGTSLDPGVGTPAPGASDLPGPGVSAPVAGGAGGTARQPDGGAPATTPAGRASSQPATGGGDAGGGATVETPPAGGGTATQPTTPTTPAEPPPPDTADPTGGGGGEAGGTDSLSAPSGGDRPVAAEPAAGADPAAAPSPENVL</sequence>
<evidence type="ECO:0000256" key="1">
    <source>
        <dbReference type="SAM" id="MobiDB-lite"/>
    </source>
</evidence>
<feature type="compositionally biased region" description="Low complexity" evidence="1">
    <location>
        <begin position="210"/>
        <end position="247"/>
    </location>
</feature>
<feature type="transmembrane region" description="Helical" evidence="2">
    <location>
        <begin position="313"/>
        <end position="333"/>
    </location>
</feature>
<feature type="region of interest" description="Disordered" evidence="1">
    <location>
        <begin position="1"/>
        <end position="264"/>
    </location>
</feature>
<keyword evidence="2" id="KW-1133">Transmembrane helix</keyword>